<comment type="caution">
    <text evidence="1">The sequence shown here is derived from an EMBL/GenBank/DDBJ whole genome shotgun (WGS) entry which is preliminary data.</text>
</comment>
<evidence type="ECO:0000313" key="2">
    <source>
        <dbReference type="Proteomes" id="UP001161406"/>
    </source>
</evidence>
<dbReference type="Proteomes" id="UP001161406">
    <property type="component" value="Unassembled WGS sequence"/>
</dbReference>
<evidence type="ECO:0000313" key="1">
    <source>
        <dbReference type="EMBL" id="GLQ11573.1"/>
    </source>
</evidence>
<organism evidence="1 2">
    <name type="scientific">Devosia yakushimensis</name>
    <dbReference type="NCBI Taxonomy" id="470028"/>
    <lineage>
        <taxon>Bacteria</taxon>
        <taxon>Pseudomonadati</taxon>
        <taxon>Pseudomonadota</taxon>
        <taxon>Alphaproteobacteria</taxon>
        <taxon>Hyphomicrobiales</taxon>
        <taxon>Devosiaceae</taxon>
        <taxon>Devosia</taxon>
    </lineage>
</organism>
<dbReference type="EMBL" id="BSNG01000002">
    <property type="protein sequence ID" value="GLQ11573.1"/>
    <property type="molecule type" value="Genomic_DNA"/>
</dbReference>
<dbReference type="RefSeq" id="WP_284393051.1">
    <property type="nucleotide sequence ID" value="NZ_BSNG01000002.1"/>
</dbReference>
<accession>A0ABQ5UHN1</accession>
<reference evidence="1" key="2">
    <citation type="submission" date="2023-01" db="EMBL/GenBank/DDBJ databases">
        <title>Draft genome sequence of Devosia yakushimensis strain NBRC 103855.</title>
        <authorList>
            <person name="Sun Q."/>
            <person name="Mori K."/>
        </authorList>
    </citation>
    <scope>NUCLEOTIDE SEQUENCE</scope>
    <source>
        <strain evidence="1">NBRC 103855</strain>
    </source>
</reference>
<name>A0ABQ5UHN1_9HYPH</name>
<keyword evidence="2" id="KW-1185">Reference proteome</keyword>
<gene>
    <name evidence="1" type="ORF">GCM10007913_35050</name>
</gene>
<reference evidence="1" key="1">
    <citation type="journal article" date="2014" name="Int. J. Syst. Evol. Microbiol.">
        <title>Complete genome of a new Firmicutes species belonging to the dominant human colonic microbiota ('Ruminococcus bicirculans') reveals two chromosomes and a selective capacity to utilize plant glucans.</title>
        <authorList>
            <consortium name="NISC Comparative Sequencing Program"/>
            <person name="Wegmann U."/>
            <person name="Louis P."/>
            <person name="Goesmann A."/>
            <person name="Henrissat B."/>
            <person name="Duncan S.H."/>
            <person name="Flint H.J."/>
        </authorList>
    </citation>
    <scope>NUCLEOTIDE SEQUENCE</scope>
    <source>
        <strain evidence="1">NBRC 103855</strain>
    </source>
</reference>
<proteinExistence type="predicted"/>
<protein>
    <submittedName>
        <fullName evidence="1">Uncharacterized protein</fullName>
    </submittedName>
</protein>
<sequence length="73" mass="8058">MIKLHFSLYARPQLLGMTCDFAIARSPITAINENTAGIRNTMGSPIATTPRLPEAPPRALLRADELMKMARFS</sequence>